<organism evidence="2 3">
    <name type="scientific">Haloplanus litoreus</name>
    <dbReference type="NCBI Taxonomy" id="767515"/>
    <lineage>
        <taxon>Archaea</taxon>
        <taxon>Methanobacteriati</taxon>
        <taxon>Methanobacteriota</taxon>
        <taxon>Stenosarchaea group</taxon>
        <taxon>Halobacteria</taxon>
        <taxon>Halobacteriales</taxon>
        <taxon>Haloferacaceae</taxon>
        <taxon>Haloplanus</taxon>
    </lineage>
</organism>
<reference evidence="2 3" key="1">
    <citation type="journal article" date="2019" name="Int. J. Syst. Evol. Microbiol.">
        <title>The Global Catalogue of Microorganisms (GCM) 10K type strain sequencing project: providing services to taxonomists for standard genome sequencing and annotation.</title>
        <authorList>
            <consortium name="The Broad Institute Genomics Platform"/>
            <consortium name="The Broad Institute Genome Sequencing Center for Infectious Disease"/>
            <person name="Wu L."/>
            <person name="Ma J."/>
        </authorList>
    </citation>
    <scope>NUCLEOTIDE SEQUENCE [LARGE SCALE GENOMIC DNA]</scope>
    <source>
        <strain evidence="2 3">GX21</strain>
    </source>
</reference>
<evidence type="ECO:0000313" key="2">
    <source>
        <dbReference type="EMBL" id="MFC7254512.1"/>
    </source>
</evidence>
<keyword evidence="1" id="KW-1133">Transmembrane helix</keyword>
<dbReference type="RefSeq" id="WP_379702714.1">
    <property type="nucleotide sequence ID" value="NZ_JBHTAT010000001.1"/>
</dbReference>
<dbReference type="Proteomes" id="UP001596434">
    <property type="component" value="Unassembled WGS sequence"/>
</dbReference>
<protein>
    <submittedName>
        <fullName evidence="2">Uncharacterized protein</fullName>
    </submittedName>
</protein>
<feature type="transmembrane region" description="Helical" evidence="1">
    <location>
        <begin position="12"/>
        <end position="37"/>
    </location>
</feature>
<feature type="transmembrane region" description="Helical" evidence="1">
    <location>
        <begin position="57"/>
        <end position="80"/>
    </location>
</feature>
<dbReference type="EMBL" id="JBHTAT010000001">
    <property type="protein sequence ID" value="MFC7254512.1"/>
    <property type="molecule type" value="Genomic_DNA"/>
</dbReference>
<dbReference type="AlphaFoldDB" id="A0ABD5ZWM3"/>
<gene>
    <name evidence="2" type="ORF">ACFQKE_04210</name>
</gene>
<name>A0ABD5ZWM3_9EURY</name>
<keyword evidence="1" id="KW-0812">Transmembrane</keyword>
<comment type="caution">
    <text evidence="2">The sequence shown here is derived from an EMBL/GenBank/DDBJ whole genome shotgun (WGS) entry which is preliminary data.</text>
</comment>
<keyword evidence="3" id="KW-1185">Reference proteome</keyword>
<dbReference type="GeneID" id="96952826"/>
<evidence type="ECO:0000256" key="1">
    <source>
        <dbReference type="SAM" id="Phobius"/>
    </source>
</evidence>
<evidence type="ECO:0000313" key="3">
    <source>
        <dbReference type="Proteomes" id="UP001596434"/>
    </source>
</evidence>
<proteinExistence type="predicted"/>
<keyword evidence="1" id="KW-0472">Membrane</keyword>
<sequence length="83" mass="8020">MKSSSRFPSSSALSVYGLLIAGVLALAVASLPGGSLLKEVSPLDLVTGATPVDPPSLAFGGGLVAVGVAAVALGLSLLFARVA</sequence>
<accession>A0ABD5ZWM3</accession>